<dbReference type="PANTHER" id="PTHR31257">
    <property type="entry name" value="RICIN B-LIKE LECTIN EULS3"/>
    <property type="match status" value="1"/>
</dbReference>
<proteinExistence type="predicted"/>
<keyword evidence="3" id="KW-1185">Reference proteome</keyword>
<dbReference type="InterPro" id="IPR040249">
    <property type="entry name" value="Ricin_B-like_lectin_EULS3-like"/>
</dbReference>
<dbReference type="PANTHER" id="PTHR31257:SF2">
    <property type="entry name" value="RICIN B-LIKE LECTIN EULS3"/>
    <property type="match status" value="1"/>
</dbReference>
<gene>
    <name evidence="2" type="ORF">MUK42_19178</name>
</gene>
<accession>A0A9E7ESM9</accession>
<feature type="region of interest" description="Disordered" evidence="1">
    <location>
        <begin position="1"/>
        <end position="24"/>
    </location>
</feature>
<name>A0A9E7ESM9_9LILI</name>
<reference evidence="2" key="1">
    <citation type="submission" date="2022-05" db="EMBL/GenBank/DDBJ databases">
        <title>The Musa troglodytarum L. genome provides insights into the mechanism of non-climacteric behaviour and enrichment of carotenoids.</title>
        <authorList>
            <person name="Wang J."/>
        </authorList>
    </citation>
    <scope>NUCLEOTIDE SEQUENCE</scope>
    <source>
        <tissue evidence="2">Leaf</tissue>
    </source>
</reference>
<evidence type="ECO:0000313" key="2">
    <source>
        <dbReference type="EMBL" id="URD81936.1"/>
    </source>
</evidence>
<dbReference type="OrthoDB" id="7769065at2759"/>
<organism evidence="2 3">
    <name type="scientific">Musa troglodytarum</name>
    <name type="common">fe'i banana</name>
    <dbReference type="NCBI Taxonomy" id="320322"/>
    <lineage>
        <taxon>Eukaryota</taxon>
        <taxon>Viridiplantae</taxon>
        <taxon>Streptophyta</taxon>
        <taxon>Embryophyta</taxon>
        <taxon>Tracheophyta</taxon>
        <taxon>Spermatophyta</taxon>
        <taxon>Magnoliopsida</taxon>
        <taxon>Liliopsida</taxon>
        <taxon>Zingiberales</taxon>
        <taxon>Musaceae</taxon>
        <taxon>Musa</taxon>
    </lineage>
</organism>
<dbReference type="InterPro" id="IPR035992">
    <property type="entry name" value="Ricin_B-like_lectins"/>
</dbReference>
<protein>
    <submittedName>
        <fullName evidence="2">Uncharacterized protein</fullName>
    </submittedName>
</protein>
<dbReference type="Gene3D" id="2.80.10.50">
    <property type="match status" value="2"/>
</dbReference>
<dbReference type="CDD" id="cd23431">
    <property type="entry name" value="beta-trefoil_Ricin_AtEULS3-like"/>
    <property type="match status" value="2"/>
</dbReference>
<evidence type="ECO:0000313" key="3">
    <source>
        <dbReference type="Proteomes" id="UP001055439"/>
    </source>
</evidence>
<dbReference type="Proteomes" id="UP001055439">
    <property type="component" value="Chromosome 10"/>
</dbReference>
<dbReference type="AlphaFoldDB" id="A0A9E7ESM9"/>
<feature type="region of interest" description="Disordered" evidence="1">
    <location>
        <begin position="170"/>
        <end position="191"/>
    </location>
</feature>
<evidence type="ECO:0000256" key="1">
    <source>
        <dbReference type="SAM" id="MobiDB-lite"/>
    </source>
</evidence>
<dbReference type="EMBL" id="CP097503">
    <property type="protein sequence ID" value="URD81936.1"/>
    <property type="molecule type" value="Genomic_DNA"/>
</dbReference>
<dbReference type="SUPFAM" id="SSF50370">
    <property type="entry name" value="Ricin B-like lectins"/>
    <property type="match status" value="2"/>
</dbReference>
<sequence>MAHFFRHHHHGEEHGSSAGGRSSPRTVRVYTKADPNYALSIRDGDVILAPNDPNDPYQHWYKDLRHSTRVKDEEGFPSFALVNSVTGEAIKHSLGAQNQVRLVPYNPDYLDESVLWSESNDTGKGYRCIRMVNNIRLNFDAFHGDKDHGGVRDGTTVVLWEWLKGDNQRWKIEPQSSDPPPPTNYVGGRPPQRTVRIFTKAGPDYSLTVRDGRVRWYKDMRYGTEVKDEEGFPSFALVNKVTGEAIKHAIGAKNPIRLVPYNPEYLDESVLWSESNDTGEGFRCIRMVNNIRLNFDAFHGDKDHGGVRDGTTVVLWEWLKGDNQRWKIAPHSSNHPSPAAAGTMRRRHRSQSLGLGLLLCTAFTS</sequence>